<reference evidence="3 4" key="1">
    <citation type="submission" date="2020-02" db="EMBL/GenBank/DDBJ databases">
        <title>Full genome sequence of Nocardioides sp. R-3366.</title>
        <authorList>
            <person name="Im W.-T."/>
        </authorList>
    </citation>
    <scope>NUCLEOTIDE SEQUENCE [LARGE SCALE GENOMIC DNA]</scope>
    <source>
        <strain evidence="3 4">R-3366</strain>
    </source>
</reference>
<sequence length="343" mass="35225">MLAEILEQPEALRRTLRRLEPLGDDLARLGTGRPQVLFAARGSSDNAATYGRYLTEVVAGRAAALVAPSVATAYRSPVRLEHALVVVLSQSGETAELVETLTWARGCGAATVAVTNVGDSSLARHADLVLVTEAGPEHAVPATKTFTTQLAAMAVLAGALAGAPLAGLEQVPGAVSDLLEHRTGVDAAIEGLLARPRTIVTGRGLGHAVAAELALKLEETCLRVVPGLSYADLRHGPIAVVDDQTTAVVVAPRDGPVLDGLTRLVPDLQARGAAVVAIGGDAALAGRADVAVAGPDLPEVLAPIGLVVAGQLVVEGLARRLGLDPDSPRGLRKVTQTELGVRR</sequence>
<evidence type="ECO:0000259" key="2">
    <source>
        <dbReference type="PROSITE" id="PS51464"/>
    </source>
</evidence>
<evidence type="ECO:0000313" key="4">
    <source>
        <dbReference type="Proteomes" id="UP000502996"/>
    </source>
</evidence>
<dbReference type="CDD" id="cd05008">
    <property type="entry name" value="SIS_GlmS_GlmD_1"/>
    <property type="match status" value="1"/>
</dbReference>
<feature type="domain" description="SIS" evidence="2">
    <location>
        <begin position="188"/>
        <end position="323"/>
    </location>
</feature>
<gene>
    <name evidence="3" type="ORF">G5V58_11945</name>
</gene>
<dbReference type="InterPro" id="IPR001347">
    <property type="entry name" value="SIS_dom"/>
</dbReference>
<dbReference type="PANTHER" id="PTHR10937">
    <property type="entry name" value="GLUCOSAMINE--FRUCTOSE-6-PHOSPHATE AMINOTRANSFERASE, ISOMERIZING"/>
    <property type="match status" value="1"/>
</dbReference>
<dbReference type="Proteomes" id="UP000502996">
    <property type="component" value="Chromosome"/>
</dbReference>
<dbReference type="GO" id="GO:1901135">
    <property type="term" value="P:carbohydrate derivative metabolic process"/>
    <property type="evidence" value="ECO:0007669"/>
    <property type="project" value="InterPro"/>
</dbReference>
<dbReference type="CDD" id="cd05009">
    <property type="entry name" value="SIS_GlmS_GlmD_2"/>
    <property type="match status" value="1"/>
</dbReference>
<dbReference type="PANTHER" id="PTHR10937:SF8">
    <property type="entry name" value="AMINOTRANSFERASE-RELATED"/>
    <property type="match status" value="1"/>
</dbReference>
<dbReference type="Gene3D" id="3.40.50.10490">
    <property type="entry name" value="Glucose-6-phosphate isomerase like protein, domain 1"/>
    <property type="match status" value="2"/>
</dbReference>
<keyword evidence="1" id="KW-0677">Repeat</keyword>
<dbReference type="AlphaFoldDB" id="A0A6G6WKR2"/>
<dbReference type="InterPro" id="IPR035466">
    <property type="entry name" value="GlmS/AgaS_SIS"/>
</dbReference>
<feature type="domain" description="SIS" evidence="2">
    <location>
        <begin position="22"/>
        <end position="166"/>
    </location>
</feature>
<dbReference type="EMBL" id="CP049257">
    <property type="protein sequence ID" value="QIG45928.1"/>
    <property type="molecule type" value="Genomic_DNA"/>
</dbReference>
<dbReference type="InterPro" id="IPR046348">
    <property type="entry name" value="SIS_dom_sf"/>
</dbReference>
<dbReference type="KEGG" id="nano:G5V58_11945"/>
<dbReference type="SUPFAM" id="SSF53697">
    <property type="entry name" value="SIS domain"/>
    <property type="match status" value="1"/>
</dbReference>
<evidence type="ECO:0000256" key="1">
    <source>
        <dbReference type="ARBA" id="ARBA00022737"/>
    </source>
</evidence>
<accession>A0A6G6WKR2</accession>
<dbReference type="GO" id="GO:0097367">
    <property type="term" value="F:carbohydrate derivative binding"/>
    <property type="evidence" value="ECO:0007669"/>
    <property type="project" value="InterPro"/>
</dbReference>
<protein>
    <submittedName>
        <fullName evidence="3">SIS domain-containing protein</fullName>
    </submittedName>
</protein>
<dbReference type="Pfam" id="PF01380">
    <property type="entry name" value="SIS"/>
    <property type="match status" value="2"/>
</dbReference>
<proteinExistence type="predicted"/>
<keyword evidence="4" id="KW-1185">Reference proteome</keyword>
<organism evidence="3 4">
    <name type="scientific">Nocardioides anomalus</name>
    <dbReference type="NCBI Taxonomy" id="2712223"/>
    <lineage>
        <taxon>Bacteria</taxon>
        <taxon>Bacillati</taxon>
        <taxon>Actinomycetota</taxon>
        <taxon>Actinomycetes</taxon>
        <taxon>Propionibacteriales</taxon>
        <taxon>Nocardioidaceae</taxon>
        <taxon>Nocardioides</taxon>
    </lineage>
</organism>
<dbReference type="InterPro" id="IPR035490">
    <property type="entry name" value="GlmS/FrlB_SIS"/>
</dbReference>
<evidence type="ECO:0000313" key="3">
    <source>
        <dbReference type="EMBL" id="QIG45928.1"/>
    </source>
</evidence>
<dbReference type="PROSITE" id="PS51464">
    <property type="entry name" value="SIS"/>
    <property type="match status" value="2"/>
</dbReference>
<name>A0A6G6WKR2_9ACTN</name>